<organism evidence="2 3">
    <name type="scientific">Ranatra chinensis</name>
    <dbReference type="NCBI Taxonomy" id="642074"/>
    <lineage>
        <taxon>Eukaryota</taxon>
        <taxon>Metazoa</taxon>
        <taxon>Ecdysozoa</taxon>
        <taxon>Arthropoda</taxon>
        <taxon>Hexapoda</taxon>
        <taxon>Insecta</taxon>
        <taxon>Pterygota</taxon>
        <taxon>Neoptera</taxon>
        <taxon>Paraneoptera</taxon>
        <taxon>Hemiptera</taxon>
        <taxon>Heteroptera</taxon>
        <taxon>Panheteroptera</taxon>
        <taxon>Nepomorpha</taxon>
        <taxon>Nepidae</taxon>
        <taxon>Ranatrinae</taxon>
        <taxon>Ranatra</taxon>
    </lineage>
</organism>
<protein>
    <submittedName>
        <fullName evidence="2">Uncharacterized protein</fullName>
    </submittedName>
</protein>
<proteinExistence type="predicted"/>
<feature type="region of interest" description="Disordered" evidence="1">
    <location>
        <begin position="265"/>
        <end position="297"/>
    </location>
</feature>
<keyword evidence="3" id="KW-1185">Reference proteome</keyword>
<sequence length="327" mass="37211">MSGFSTFLQFELGRSAHVSDDKHIFRHPRVERPIWLSTRTDLLGNQELMRSWQRLVEADERRKSDRVDRANEKATDRWDRALVGDHVFLRNWYRRRKSDPQFVGLYVVASKLRRYRLRVRDSATGRTQLVHVQQLLAQQASMAAQATTQLGSNPVATAIQWLNTLMMQAINVPEFEGESAMLTDFLERGTCIMSQVTGSGLDEGSARAVRQMLIGRTSIVVRRELGINVTEQWDAVVKRLKEGYGGARKSYQRQVVSLILTGRHRDGNIKKPRGGNIEKEGNTDPKRIDRNGDKNRRIGLGNRGTLQMIDDAINVEREDTAQGSVLT</sequence>
<reference evidence="2 3" key="1">
    <citation type="submission" date="2024-07" db="EMBL/GenBank/DDBJ databases">
        <title>Chromosome-level genome assembly of the water stick insect Ranatra chinensis (Heteroptera: Nepidae).</title>
        <authorList>
            <person name="Liu X."/>
        </authorList>
    </citation>
    <scope>NUCLEOTIDE SEQUENCE [LARGE SCALE GENOMIC DNA]</scope>
    <source>
        <strain evidence="2">Cailab_2021Rc</strain>
        <tissue evidence="2">Muscle</tissue>
    </source>
</reference>
<dbReference type="AlphaFoldDB" id="A0ABD0XTW8"/>
<evidence type="ECO:0000313" key="3">
    <source>
        <dbReference type="Proteomes" id="UP001558652"/>
    </source>
</evidence>
<evidence type="ECO:0000256" key="1">
    <source>
        <dbReference type="SAM" id="MobiDB-lite"/>
    </source>
</evidence>
<dbReference type="EMBL" id="JBFDAA010000022">
    <property type="protein sequence ID" value="KAL1110626.1"/>
    <property type="molecule type" value="Genomic_DNA"/>
</dbReference>
<evidence type="ECO:0000313" key="2">
    <source>
        <dbReference type="EMBL" id="KAL1110626.1"/>
    </source>
</evidence>
<feature type="compositionally biased region" description="Basic and acidic residues" evidence="1">
    <location>
        <begin position="276"/>
        <end position="296"/>
    </location>
</feature>
<accession>A0ABD0XTW8</accession>
<gene>
    <name evidence="2" type="ORF">AAG570_008154</name>
</gene>
<name>A0ABD0XTW8_9HEMI</name>
<dbReference type="Proteomes" id="UP001558652">
    <property type="component" value="Unassembled WGS sequence"/>
</dbReference>
<comment type="caution">
    <text evidence="2">The sequence shown here is derived from an EMBL/GenBank/DDBJ whole genome shotgun (WGS) entry which is preliminary data.</text>
</comment>